<comment type="caution">
    <text evidence="2">The sequence shown here is derived from an EMBL/GenBank/DDBJ whole genome shotgun (WGS) entry which is preliminary data.</text>
</comment>
<name>A0ABP9YSU3_9FUNG</name>
<reference evidence="2 3" key="1">
    <citation type="submission" date="2024-04" db="EMBL/GenBank/DDBJ databases">
        <title>genome sequences of Mucor flavus KT1a and Helicostylum pulchrum KT1b strains isolated from the surface of a dry-aged beef.</title>
        <authorList>
            <person name="Toyotome T."/>
            <person name="Hosono M."/>
            <person name="Torimaru M."/>
            <person name="Fukuda K."/>
            <person name="Mikami N."/>
        </authorList>
    </citation>
    <scope>NUCLEOTIDE SEQUENCE [LARGE SCALE GENOMIC DNA]</scope>
    <source>
        <strain evidence="2 3">KT1a</strain>
    </source>
</reference>
<sequence>MSRNSKDMSLPFEVLKIIFENLDVKEDLKTCLLVCKSWNFVAQGYFDSDISIKIKRTKYEVLMNDLPKFGQNVKTIKLRPYQFSPPFNNEQNEIIWKTILGFCPNITSIHLLKSRNILPILNALQNPGLMLNDLRKIEVKELELYSFNIQELFLQANVRYRETITSLQLYTLKRIRSAIRRSGLVTFISQFPHLTCLKVNSSSSWISTGITRRENPSSIVDLKLLLEEAPQLKELTLYGCVAIANGLQDTNTFPVMEHISLIKLKIIAYTITTSALRYIVTALKQVKSLHLVIRRIVPDRFLSENEVATVLNDLKACASKMETVKLKYDYNGEFRYNKGCSCCRITPGEFESDRPYNSDDSYYSEEYNDDDYLYDSSVDDCDDDSVFSMDHYYSDHDGDFNDHDSDKHCGYDSDNHRRNYGYDSDLCNNSDYDDYSDY</sequence>
<gene>
    <name evidence="2" type="ORF">MFLAVUS_003344</name>
</gene>
<evidence type="ECO:0000259" key="1">
    <source>
        <dbReference type="SMART" id="SM00256"/>
    </source>
</evidence>
<dbReference type="SMART" id="SM00256">
    <property type="entry name" value="FBOX"/>
    <property type="match status" value="1"/>
</dbReference>
<dbReference type="InterPro" id="IPR036047">
    <property type="entry name" value="F-box-like_dom_sf"/>
</dbReference>
<protein>
    <recommendedName>
        <fullName evidence="1">F-box domain-containing protein</fullName>
    </recommendedName>
</protein>
<feature type="domain" description="F-box" evidence="1">
    <location>
        <begin position="10"/>
        <end position="50"/>
    </location>
</feature>
<organism evidence="2 3">
    <name type="scientific">Mucor flavus</name>
    <dbReference type="NCBI Taxonomy" id="439312"/>
    <lineage>
        <taxon>Eukaryota</taxon>
        <taxon>Fungi</taxon>
        <taxon>Fungi incertae sedis</taxon>
        <taxon>Mucoromycota</taxon>
        <taxon>Mucoromycotina</taxon>
        <taxon>Mucoromycetes</taxon>
        <taxon>Mucorales</taxon>
        <taxon>Mucorineae</taxon>
        <taxon>Mucoraceae</taxon>
        <taxon>Mucor</taxon>
    </lineage>
</organism>
<dbReference type="CDD" id="cd09917">
    <property type="entry name" value="F-box_SF"/>
    <property type="match status" value="1"/>
</dbReference>
<proteinExistence type="predicted"/>
<dbReference type="SUPFAM" id="SSF81383">
    <property type="entry name" value="F-box domain"/>
    <property type="match status" value="1"/>
</dbReference>
<dbReference type="Pfam" id="PF12937">
    <property type="entry name" value="F-box-like"/>
    <property type="match status" value="1"/>
</dbReference>
<dbReference type="Gene3D" id="3.80.10.10">
    <property type="entry name" value="Ribonuclease Inhibitor"/>
    <property type="match status" value="1"/>
</dbReference>
<dbReference type="InterPro" id="IPR032675">
    <property type="entry name" value="LRR_dom_sf"/>
</dbReference>
<dbReference type="EMBL" id="BAABUK010000006">
    <property type="protein sequence ID" value="GAA5809929.1"/>
    <property type="molecule type" value="Genomic_DNA"/>
</dbReference>
<evidence type="ECO:0000313" key="3">
    <source>
        <dbReference type="Proteomes" id="UP001473302"/>
    </source>
</evidence>
<dbReference type="SUPFAM" id="SSF52047">
    <property type="entry name" value="RNI-like"/>
    <property type="match status" value="1"/>
</dbReference>
<dbReference type="Gene3D" id="1.20.1280.50">
    <property type="match status" value="1"/>
</dbReference>
<dbReference type="InterPro" id="IPR001810">
    <property type="entry name" value="F-box_dom"/>
</dbReference>
<evidence type="ECO:0000313" key="2">
    <source>
        <dbReference type="EMBL" id="GAA5809929.1"/>
    </source>
</evidence>
<dbReference type="Proteomes" id="UP001473302">
    <property type="component" value="Unassembled WGS sequence"/>
</dbReference>
<accession>A0ABP9YSU3</accession>
<keyword evidence="3" id="KW-1185">Reference proteome</keyword>